<protein>
    <submittedName>
        <fullName evidence="1">Uncharacterized protein</fullName>
    </submittedName>
</protein>
<accession>A0A8K1FZC5</accession>
<proteinExistence type="predicted"/>
<keyword evidence="2" id="KW-1185">Reference proteome</keyword>
<gene>
    <name evidence="1" type="ORF">HGM15179_018258</name>
</gene>
<dbReference type="Proteomes" id="UP000796761">
    <property type="component" value="Unassembled WGS sequence"/>
</dbReference>
<dbReference type="Gene3D" id="1.10.1200.30">
    <property type="match status" value="1"/>
</dbReference>
<evidence type="ECO:0000313" key="2">
    <source>
        <dbReference type="Proteomes" id="UP000796761"/>
    </source>
</evidence>
<reference evidence="1" key="1">
    <citation type="submission" date="2019-04" db="EMBL/GenBank/DDBJ databases">
        <title>Genome assembly of Zosterops borbonicus 15179.</title>
        <authorList>
            <person name="Leroy T."/>
            <person name="Anselmetti Y."/>
            <person name="Tilak M.-K."/>
            <person name="Nabholz B."/>
        </authorList>
    </citation>
    <scope>NUCLEOTIDE SEQUENCE</scope>
    <source>
        <strain evidence="1">HGM_15179</strain>
        <tissue evidence="1">Muscle</tissue>
    </source>
</reference>
<comment type="caution">
    <text evidence="1">The sequence shown here is derived from an EMBL/GenBank/DDBJ whole genome shotgun (WGS) entry which is preliminary data.</text>
</comment>
<evidence type="ECO:0000313" key="1">
    <source>
        <dbReference type="EMBL" id="TRZ08850.1"/>
    </source>
</evidence>
<dbReference type="InterPro" id="IPR008916">
    <property type="entry name" value="Retrov_capsid_C"/>
</dbReference>
<dbReference type="AlphaFoldDB" id="A0A8K1FZC5"/>
<name>A0A8K1FZC5_9PASS</name>
<sequence length="164" mass="18285">MDSLVLQVLQDMLSPVSMEHTGQDSEADDALPDSLQVFPVIREAGHKKHVHLSNCNAECRKIIEAPPGNRSLLQMAEACVRMGTTGQRASGEKAAALKLLSCLKFTELLFWSETVLKRFGADIAILSFAAWHLEWTLFQDEFVTLHDLVQELLDQDHLELSTSP</sequence>
<organism evidence="1 2">
    <name type="scientific">Zosterops borbonicus</name>
    <dbReference type="NCBI Taxonomy" id="364589"/>
    <lineage>
        <taxon>Eukaryota</taxon>
        <taxon>Metazoa</taxon>
        <taxon>Chordata</taxon>
        <taxon>Craniata</taxon>
        <taxon>Vertebrata</taxon>
        <taxon>Euteleostomi</taxon>
        <taxon>Archelosauria</taxon>
        <taxon>Archosauria</taxon>
        <taxon>Dinosauria</taxon>
        <taxon>Saurischia</taxon>
        <taxon>Theropoda</taxon>
        <taxon>Coelurosauria</taxon>
        <taxon>Aves</taxon>
        <taxon>Neognathae</taxon>
        <taxon>Neoaves</taxon>
        <taxon>Telluraves</taxon>
        <taxon>Australaves</taxon>
        <taxon>Passeriformes</taxon>
        <taxon>Sylvioidea</taxon>
        <taxon>Zosteropidae</taxon>
        <taxon>Zosterops</taxon>
    </lineage>
</organism>
<dbReference type="EMBL" id="SWJQ01001230">
    <property type="protein sequence ID" value="TRZ08850.1"/>
    <property type="molecule type" value="Genomic_DNA"/>
</dbReference>